<evidence type="ECO:0000313" key="4">
    <source>
        <dbReference type="Proteomes" id="UP000593880"/>
    </source>
</evidence>
<reference evidence="3 4" key="1">
    <citation type="submission" date="2018-06" db="EMBL/GenBank/DDBJ databases">
        <title>Comparative genomics of rhizobia nodulating Arachis hypogaea in China.</title>
        <authorList>
            <person name="Li Y."/>
        </authorList>
    </citation>
    <scope>NUCLEOTIDE SEQUENCE [LARGE SCALE GENOMIC DNA]</scope>
    <source>
        <strain evidence="3 4">CCBAU 51658</strain>
    </source>
</reference>
<gene>
    <name evidence="3" type="ORF">XH86_02680</name>
</gene>
<evidence type="ECO:0000259" key="2">
    <source>
        <dbReference type="Pfam" id="PF13098"/>
    </source>
</evidence>
<dbReference type="Pfam" id="PF13098">
    <property type="entry name" value="Thioredoxin_2"/>
    <property type="match status" value="1"/>
</dbReference>
<accession>A0ABX6U8W6</accession>
<proteinExistence type="predicted"/>
<dbReference type="InterPro" id="IPR006311">
    <property type="entry name" value="TAT_signal"/>
</dbReference>
<keyword evidence="1" id="KW-0732">Signal</keyword>
<dbReference type="InterPro" id="IPR041737">
    <property type="entry name" value="SoxW"/>
</dbReference>
<dbReference type="EMBL" id="CP030057">
    <property type="protein sequence ID" value="QOZ57770.1"/>
    <property type="molecule type" value="Genomic_DNA"/>
</dbReference>
<dbReference type="InterPro" id="IPR036249">
    <property type="entry name" value="Thioredoxin-like_sf"/>
</dbReference>
<dbReference type="SUPFAM" id="SSF52833">
    <property type="entry name" value="Thioredoxin-like"/>
    <property type="match status" value="1"/>
</dbReference>
<evidence type="ECO:0000256" key="1">
    <source>
        <dbReference type="SAM" id="SignalP"/>
    </source>
</evidence>
<dbReference type="Proteomes" id="UP000593880">
    <property type="component" value="Chromosome"/>
</dbReference>
<dbReference type="RefSeq" id="WP_128963515.1">
    <property type="nucleotide sequence ID" value="NZ_BMHC01000011.1"/>
</dbReference>
<sequence>MSLSRSTRRGFLALASSAALAAGRGVAVAEPALGDDGLYHEPWFLQSFLDLREDLESAAVNGKRLVIMWELRGCPYCRETHLVNFADAGIANYIRDNFEVLQLNLIGSRKVTDFDRQELSEKDLAQKYGIRFTPTFQFFPPSSSGIEAKDSMAREVARAPGYLKPQHFLAMFRFVRERAYERGSFKDFLASSG</sequence>
<dbReference type="InterPro" id="IPR012336">
    <property type="entry name" value="Thioredoxin-like_fold"/>
</dbReference>
<keyword evidence="4" id="KW-1185">Reference proteome</keyword>
<feature type="signal peptide" evidence="1">
    <location>
        <begin position="1"/>
        <end position="21"/>
    </location>
</feature>
<name>A0ABX6U8W6_9BRAD</name>
<feature type="domain" description="Thioredoxin-like fold" evidence="2">
    <location>
        <begin position="59"/>
        <end position="171"/>
    </location>
</feature>
<dbReference type="PROSITE" id="PS51318">
    <property type="entry name" value="TAT"/>
    <property type="match status" value="1"/>
</dbReference>
<organism evidence="3 4">
    <name type="scientific">Bradyrhizobium guangdongense</name>
    <dbReference type="NCBI Taxonomy" id="1325090"/>
    <lineage>
        <taxon>Bacteria</taxon>
        <taxon>Pseudomonadati</taxon>
        <taxon>Pseudomonadota</taxon>
        <taxon>Alphaproteobacteria</taxon>
        <taxon>Hyphomicrobiales</taxon>
        <taxon>Nitrobacteraceae</taxon>
        <taxon>Bradyrhizobium</taxon>
    </lineage>
</organism>
<dbReference type="Gene3D" id="3.40.30.10">
    <property type="entry name" value="Glutaredoxin"/>
    <property type="match status" value="1"/>
</dbReference>
<feature type="chain" id="PRO_5046680149" evidence="1">
    <location>
        <begin position="22"/>
        <end position="193"/>
    </location>
</feature>
<evidence type="ECO:0000313" key="3">
    <source>
        <dbReference type="EMBL" id="QOZ57770.1"/>
    </source>
</evidence>
<protein>
    <submittedName>
        <fullName evidence="3">Thioredoxin</fullName>
    </submittedName>
</protein>
<dbReference type="CDD" id="cd02951">
    <property type="entry name" value="SoxW"/>
    <property type="match status" value="1"/>
</dbReference>